<keyword evidence="5 8" id="KW-0998">Cell outer membrane</keyword>
<feature type="domain" description="OmpA-like" evidence="10">
    <location>
        <begin position="51"/>
        <end position="168"/>
    </location>
</feature>
<dbReference type="Pfam" id="PF00691">
    <property type="entry name" value="OmpA"/>
    <property type="match status" value="1"/>
</dbReference>
<proteinExistence type="inferred from homology"/>
<dbReference type="InterPro" id="IPR050330">
    <property type="entry name" value="Bact_OuterMem_StrucFunc"/>
</dbReference>
<evidence type="ECO:0000256" key="6">
    <source>
        <dbReference type="ARBA" id="ARBA00023288"/>
    </source>
</evidence>
<comment type="similarity">
    <text evidence="8">Belongs to the Pal lipoprotein family.</text>
</comment>
<dbReference type="PANTHER" id="PTHR30329">
    <property type="entry name" value="STATOR ELEMENT OF FLAGELLAR MOTOR COMPLEX"/>
    <property type="match status" value="1"/>
</dbReference>
<feature type="signal peptide" evidence="9">
    <location>
        <begin position="1"/>
        <end position="26"/>
    </location>
</feature>
<evidence type="ECO:0000313" key="11">
    <source>
        <dbReference type="EMBL" id="KAB7662461.1"/>
    </source>
</evidence>
<dbReference type="InterPro" id="IPR006664">
    <property type="entry name" value="OMP_bac"/>
</dbReference>
<dbReference type="PROSITE" id="PS51257">
    <property type="entry name" value="PROKAR_LIPOPROTEIN"/>
    <property type="match status" value="1"/>
</dbReference>
<name>A0A6I1ESU6_9BURK</name>
<dbReference type="InterPro" id="IPR039001">
    <property type="entry name" value="Pal"/>
</dbReference>
<keyword evidence="6 8" id="KW-0449">Lipoprotein</keyword>
<comment type="function">
    <text evidence="8">Part of the Tol-Pal system, which plays a role in outer membrane invagination during cell division and is important for maintaining outer membrane integrity.</text>
</comment>
<feature type="chain" id="PRO_5026171900" description="Peptidoglycan-associated lipoprotein" evidence="9">
    <location>
        <begin position="27"/>
        <end position="173"/>
    </location>
</feature>
<dbReference type="SUPFAM" id="SSF103088">
    <property type="entry name" value="OmpA-like"/>
    <property type="match status" value="1"/>
</dbReference>
<accession>A0A6I1ESU6</accession>
<gene>
    <name evidence="8 11" type="primary">pal</name>
    <name evidence="11" type="ORF">GBM95_02500</name>
</gene>
<dbReference type="RefSeq" id="WP_152157639.1">
    <property type="nucleotide sequence ID" value="NZ_WEHX01000007.1"/>
</dbReference>
<dbReference type="InterPro" id="IPR006665">
    <property type="entry name" value="OmpA-like"/>
</dbReference>
<keyword evidence="3 8" id="KW-0472">Membrane</keyword>
<dbReference type="GO" id="GO:0009279">
    <property type="term" value="C:cell outer membrane"/>
    <property type="evidence" value="ECO:0007669"/>
    <property type="project" value="UniProtKB-SubCell"/>
</dbReference>
<evidence type="ECO:0000259" key="10">
    <source>
        <dbReference type="PROSITE" id="PS51123"/>
    </source>
</evidence>
<dbReference type="InterPro" id="IPR036737">
    <property type="entry name" value="OmpA-like_sf"/>
</dbReference>
<evidence type="ECO:0000256" key="5">
    <source>
        <dbReference type="ARBA" id="ARBA00023237"/>
    </source>
</evidence>
<reference evidence="11 12" key="1">
    <citation type="submission" date="2019-10" db="EMBL/GenBank/DDBJ databases">
        <title>Genome diversity of Sutterella seckii.</title>
        <authorList>
            <person name="Chaplin A.V."/>
            <person name="Sokolova S.R."/>
            <person name="Mosin K.A."/>
            <person name="Ivanova E.L."/>
            <person name="Kochetkova T.O."/>
            <person name="Goltsov A.Y."/>
            <person name="Trofimov D.Y."/>
            <person name="Efimov B.A."/>
        </authorList>
    </citation>
    <scope>NUCLEOTIDE SEQUENCE [LARGE SCALE GENOMIC DNA]</scope>
    <source>
        <strain evidence="11 12">ASD393</strain>
    </source>
</reference>
<evidence type="ECO:0000256" key="1">
    <source>
        <dbReference type="ARBA" id="ARBA00022618"/>
    </source>
</evidence>
<organism evidence="11 12">
    <name type="scientific">Sutterella seckii</name>
    <dbReference type="NCBI Taxonomy" id="1944635"/>
    <lineage>
        <taxon>Bacteria</taxon>
        <taxon>Pseudomonadati</taxon>
        <taxon>Pseudomonadota</taxon>
        <taxon>Betaproteobacteria</taxon>
        <taxon>Burkholderiales</taxon>
        <taxon>Sutterellaceae</taxon>
        <taxon>Sutterella</taxon>
    </lineage>
</organism>
<dbReference type="NCBIfam" id="TIGR02802">
    <property type="entry name" value="Pal_lipo"/>
    <property type="match status" value="1"/>
</dbReference>
<comment type="subcellular location">
    <subcellularLocation>
        <location evidence="8">Cell outer membrane</location>
        <topology evidence="8">Lipid-anchor</topology>
    </subcellularLocation>
</comment>
<dbReference type="InterPro" id="IPR014169">
    <property type="entry name" value="Pal_lipo_C"/>
</dbReference>
<dbReference type="GO" id="GO:0051301">
    <property type="term" value="P:cell division"/>
    <property type="evidence" value="ECO:0007669"/>
    <property type="project" value="UniProtKB-UniRule"/>
</dbReference>
<dbReference type="CDD" id="cd07185">
    <property type="entry name" value="OmpA_C-like"/>
    <property type="match status" value="1"/>
</dbReference>
<sequence length="173" mass="18599">MTIAWKVLAAAAAAAALLSGCSSVSLDEGAKEGTLAGNQAAQQQTVQDPFTDPSNPLSHRSVYFAFDSYEVSPEYAAIVEAHAKWLAEHPNVKIVIQGNTDERGGREYNLALGQKRSEAVRQRMQLLGVTGDRVEAVSFGKEKPVATGHTEEAWAQNRRADIVYPEGTGAQTK</sequence>
<dbReference type="HAMAP" id="MF_02204">
    <property type="entry name" value="Pal"/>
    <property type="match status" value="1"/>
</dbReference>
<dbReference type="PRINTS" id="PR01021">
    <property type="entry name" value="OMPADOMAIN"/>
</dbReference>
<evidence type="ECO:0000256" key="4">
    <source>
        <dbReference type="ARBA" id="ARBA00023139"/>
    </source>
</evidence>
<evidence type="ECO:0000256" key="8">
    <source>
        <dbReference type="HAMAP-Rule" id="MF_02204"/>
    </source>
</evidence>
<keyword evidence="7 8" id="KW-0131">Cell cycle</keyword>
<evidence type="ECO:0000313" key="12">
    <source>
        <dbReference type="Proteomes" id="UP000430564"/>
    </source>
</evidence>
<dbReference type="EMBL" id="WEHX01000007">
    <property type="protein sequence ID" value="KAB7662461.1"/>
    <property type="molecule type" value="Genomic_DNA"/>
</dbReference>
<dbReference type="PROSITE" id="PS51123">
    <property type="entry name" value="OMPA_2"/>
    <property type="match status" value="1"/>
</dbReference>
<keyword evidence="1 8" id="KW-0132">Cell division</keyword>
<comment type="subunit">
    <text evidence="8">The Tol-Pal system is composed of five core proteins: the inner membrane proteins TolA, TolQ and TolR, the periplasmic protein TolB and the outer membrane protein Pal. They form a network linking the inner and outer membranes and the peptidoglycan layer.</text>
</comment>
<keyword evidence="4 8" id="KW-0564">Palmitate</keyword>
<dbReference type="Gene3D" id="3.30.1330.60">
    <property type="entry name" value="OmpA-like domain"/>
    <property type="match status" value="1"/>
</dbReference>
<keyword evidence="2 8" id="KW-0732">Signal</keyword>
<dbReference type="PANTHER" id="PTHR30329:SF21">
    <property type="entry name" value="LIPOPROTEIN YIAD-RELATED"/>
    <property type="match status" value="1"/>
</dbReference>
<comment type="caution">
    <text evidence="11">The sequence shown here is derived from an EMBL/GenBank/DDBJ whole genome shotgun (WGS) entry which is preliminary data.</text>
</comment>
<protein>
    <recommendedName>
        <fullName evidence="8">Peptidoglycan-associated lipoprotein</fullName>
        <shortName evidence="8">PAL</shortName>
    </recommendedName>
</protein>
<evidence type="ECO:0000256" key="3">
    <source>
        <dbReference type="ARBA" id="ARBA00023136"/>
    </source>
</evidence>
<evidence type="ECO:0000256" key="2">
    <source>
        <dbReference type="ARBA" id="ARBA00022729"/>
    </source>
</evidence>
<dbReference type="AlphaFoldDB" id="A0A6I1ESU6"/>
<dbReference type="OrthoDB" id="9809164at2"/>
<dbReference type="Proteomes" id="UP000430564">
    <property type="component" value="Unassembled WGS sequence"/>
</dbReference>
<evidence type="ECO:0000256" key="7">
    <source>
        <dbReference type="ARBA" id="ARBA00023306"/>
    </source>
</evidence>
<evidence type="ECO:0000256" key="9">
    <source>
        <dbReference type="SAM" id="SignalP"/>
    </source>
</evidence>